<feature type="domain" description="TRASH" evidence="11">
    <location>
        <begin position="7"/>
        <end position="45"/>
    </location>
</feature>
<keyword evidence="5 9" id="KW-0862">Zinc</keyword>
<evidence type="ECO:0000256" key="5">
    <source>
        <dbReference type="ARBA" id="ARBA00022833"/>
    </source>
</evidence>
<comment type="cofactor">
    <cofactor evidence="9">
        <name>Zn(2+)</name>
        <dbReference type="ChEBI" id="CHEBI:29105"/>
    </cofactor>
    <text evidence="9">Binds 1 zinc ion per subunit.</text>
</comment>
<dbReference type="AlphaFoldDB" id="A0A498KY50"/>
<evidence type="ECO:0000256" key="1">
    <source>
        <dbReference type="ARBA" id="ARBA00005647"/>
    </source>
</evidence>
<evidence type="ECO:0000256" key="7">
    <source>
        <dbReference type="ARBA" id="ARBA00022980"/>
    </source>
</evidence>
<evidence type="ECO:0000256" key="3">
    <source>
        <dbReference type="ARBA" id="ARBA00022730"/>
    </source>
</evidence>
<feature type="binding site" evidence="9">
    <location>
        <position position="7"/>
    </location>
    <ligand>
        <name>Zn(2+)</name>
        <dbReference type="ChEBI" id="CHEBI:29105"/>
    </ligand>
</feature>
<dbReference type="Gene3D" id="2.30.170.20">
    <property type="entry name" value="Ribosomal protein L24e"/>
    <property type="match status" value="1"/>
</dbReference>
<evidence type="ECO:0000313" key="12">
    <source>
        <dbReference type="EMBL" id="RXK46694.1"/>
    </source>
</evidence>
<keyword evidence="4 9" id="KW-0863">Zinc-finger</keyword>
<dbReference type="GO" id="GO:0006412">
    <property type="term" value="P:translation"/>
    <property type="evidence" value="ECO:0007669"/>
    <property type="project" value="UniProtKB-UniRule"/>
</dbReference>
<keyword evidence="2 9" id="KW-0479">Metal-binding</keyword>
<dbReference type="GO" id="GO:0008270">
    <property type="term" value="F:zinc ion binding"/>
    <property type="evidence" value="ECO:0007669"/>
    <property type="project" value="UniProtKB-UniRule"/>
</dbReference>
<dbReference type="EMBL" id="RDFA01000008">
    <property type="protein sequence ID" value="RXK46694.1"/>
    <property type="molecule type" value="Genomic_DNA"/>
</dbReference>
<dbReference type="PANTHER" id="PTHR10792">
    <property type="entry name" value="60S RIBOSOMAL PROTEIN L24"/>
    <property type="match status" value="1"/>
</dbReference>
<dbReference type="CDD" id="cd00472">
    <property type="entry name" value="Ribosomal_L24e_L24"/>
    <property type="match status" value="1"/>
</dbReference>
<comment type="subunit">
    <text evidence="9">Part of the 50S ribosomal subunit. Forms a cluster with proteins L3 and L14.</text>
</comment>
<keyword evidence="6 9" id="KW-0694">RNA-binding</keyword>
<dbReference type="HAMAP" id="MF_00773">
    <property type="entry name" value="Ribosomal_eL24"/>
    <property type="match status" value="1"/>
</dbReference>
<comment type="caution">
    <text evidence="12">The sequence shown here is derived from an EMBL/GenBank/DDBJ whole genome shotgun (WGS) entry which is preliminary data.</text>
</comment>
<gene>
    <name evidence="9" type="primary">rpl24e</name>
    <name evidence="12" type="ORF">EAF64_18655</name>
</gene>
<evidence type="ECO:0000256" key="2">
    <source>
        <dbReference type="ARBA" id="ARBA00022723"/>
    </source>
</evidence>
<proteinExistence type="inferred from homology"/>
<keyword evidence="3 9" id="KW-0699">rRNA-binding</keyword>
<dbReference type="NCBIfam" id="NF034186">
    <property type="entry name" value="PRK14891.1-1"/>
    <property type="match status" value="1"/>
</dbReference>
<dbReference type="RefSeq" id="WP_129070491.1">
    <property type="nucleotide sequence ID" value="NZ_RDFA01000008.1"/>
</dbReference>
<keyword evidence="8 9" id="KW-0687">Ribonucleoprotein</keyword>
<evidence type="ECO:0000256" key="6">
    <source>
        <dbReference type="ARBA" id="ARBA00022884"/>
    </source>
</evidence>
<dbReference type="OrthoDB" id="55506at2157"/>
<organism evidence="12 13">
    <name type="scientific">Halorientalis pallida</name>
    <dbReference type="NCBI Taxonomy" id="2479928"/>
    <lineage>
        <taxon>Archaea</taxon>
        <taxon>Methanobacteriati</taxon>
        <taxon>Methanobacteriota</taxon>
        <taxon>Stenosarchaea group</taxon>
        <taxon>Halobacteria</taxon>
        <taxon>Halobacteriales</taxon>
        <taxon>Haloarculaceae</taxon>
        <taxon>Halorientalis</taxon>
    </lineage>
</organism>
<dbReference type="InterPro" id="IPR056366">
    <property type="entry name" value="Ribosomal_eL24"/>
</dbReference>
<dbReference type="InterPro" id="IPR038630">
    <property type="entry name" value="L24e/L24_sf"/>
</dbReference>
<dbReference type="GO" id="GO:0003735">
    <property type="term" value="F:structural constituent of ribosome"/>
    <property type="evidence" value="ECO:0007669"/>
    <property type="project" value="InterPro"/>
</dbReference>
<name>A0A498KY50_9EURY</name>
<dbReference type="InterPro" id="IPR055345">
    <property type="entry name" value="Ribosomal_eL24-rel_arc"/>
</dbReference>
<comment type="function">
    <text evidence="9">Binds to the 23S rRNA.</text>
</comment>
<dbReference type="SUPFAM" id="SSF57716">
    <property type="entry name" value="Glucocorticoid receptor-like (DNA-binding domain)"/>
    <property type="match status" value="1"/>
</dbReference>
<evidence type="ECO:0000256" key="8">
    <source>
        <dbReference type="ARBA" id="ARBA00023274"/>
    </source>
</evidence>
<dbReference type="GO" id="GO:0019843">
    <property type="term" value="F:rRNA binding"/>
    <property type="evidence" value="ECO:0007669"/>
    <property type="project" value="UniProtKB-UniRule"/>
</dbReference>
<keyword evidence="13" id="KW-1185">Reference proteome</keyword>
<dbReference type="Proteomes" id="UP000289691">
    <property type="component" value="Unassembled WGS sequence"/>
</dbReference>
<feature type="zinc finger region" description="C4-type" evidence="9">
    <location>
        <begin position="7"/>
        <end position="37"/>
    </location>
</feature>
<keyword evidence="7 9" id="KW-0689">Ribosomal protein</keyword>
<feature type="compositionally biased region" description="Acidic residues" evidence="10">
    <location>
        <begin position="114"/>
        <end position="159"/>
    </location>
</feature>
<evidence type="ECO:0000313" key="13">
    <source>
        <dbReference type="Proteomes" id="UP000289691"/>
    </source>
</evidence>
<dbReference type="GO" id="GO:1990904">
    <property type="term" value="C:ribonucleoprotein complex"/>
    <property type="evidence" value="ECO:0007669"/>
    <property type="project" value="UniProtKB-KW"/>
</dbReference>
<sequence length="159" mass="16703">MPRTRECDFCGDDIEPGTGTMFVQNDGTTVMFCSSKCEKNADLGREARDMGWTEAGRAAGSKRAAETADEPDEPETEEEPEDAAATEADVVEDTGAAPDLEDAESDAVPGPEGEGAEEAAADADAESAEAVDEDADADEDEAEDDEADEDEAEEEEAEA</sequence>
<dbReference type="InterPro" id="IPR000988">
    <property type="entry name" value="Ribosomal_eL24-rel_N"/>
</dbReference>
<evidence type="ECO:0000256" key="4">
    <source>
        <dbReference type="ARBA" id="ARBA00022771"/>
    </source>
</evidence>
<feature type="region of interest" description="Disordered" evidence="10">
    <location>
        <begin position="48"/>
        <end position="159"/>
    </location>
</feature>
<feature type="compositionally biased region" description="Acidic residues" evidence="10">
    <location>
        <begin position="67"/>
        <end position="92"/>
    </location>
</feature>
<dbReference type="InterPro" id="IPR011017">
    <property type="entry name" value="TRASH_dom"/>
</dbReference>
<dbReference type="SMART" id="SM00746">
    <property type="entry name" value="TRASH"/>
    <property type="match status" value="1"/>
</dbReference>
<feature type="binding site" evidence="9">
    <location>
        <position position="33"/>
    </location>
    <ligand>
        <name>Zn(2+)</name>
        <dbReference type="ChEBI" id="CHEBI:29105"/>
    </ligand>
</feature>
<dbReference type="GO" id="GO:0005840">
    <property type="term" value="C:ribosome"/>
    <property type="evidence" value="ECO:0007669"/>
    <property type="project" value="UniProtKB-KW"/>
</dbReference>
<comment type="similarity">
    <text evidence="1 9">Belongs to the eukaryotic ribosomal protein eL24 family.</text>
</comment>
<evidence type="ECO:0000256" key="10">
    <source>
        <dbReference type="SAM" id="MobiDB-lite"/>
    </source>
</evidence>
<accession>A0A498KY50</accession>
<dbReference type="PANTHER" id="PTHR10792:SF1">
    <property type="entry name" value="RIBOSOMAL PROTEIN L24"/>
    <property type="match status" value="1"/>
</dbReference>
<dbReference type="Pfam" id="PF01246">
    <property type="entry name" value="Ribosomal_L24e"/>
    <property type="match status" value="1"/>
</dbReference>
<feature type="binding site" evidence="9">
    <location>
        <position position="37"/>
    </location>
    <ligand>
        <name>Zn(2+)</name>
        <dbReference type="ChEBI" id="CHEBI:29105"/>
    </ligand>
</feature>
<evidence type="ECO:0000259" key="11">
    <source>
        <dbReference type="SMART" id="SM00746"/>
    </source>
</evidence>
<reference evidence="12 13" key="1">
    <citation type="submission" date="2019-01" db="EMBL/GenBank/DDBJ databases">
        <title>Halorientalis sp. F13-25 a new haloarchaeum isolated from hypersaline water.</title>
        <authorList>
            <person name="Ana D.-V."/>
            <person name="Cristina S.-P."/>
            <person name="Antonio V."/>
        </authorList>
    </citation>
    <scope>NUCLEOTIDE SEQUENCE [LARGE SCALE GENOMIC DNA]</scope>
    <source>
        <strain evidence="12 13">F13-25</strain>
    </source>
</reference>
<evidence type="ECO:0000256" key="9">
    <source>
        <dbReference type="HAMAP-Rule" id="MF_00773"/>
    </source>
</evidence>
<protein>
    <recommendedName>
        <fullName evidence="9">Large ribosomal subunit protein eL24</fullName>
    </recommendedName>
</protein>
<feature type="binding site" evidence="9">
    <location>
        <position position="10"/>
    </location>
    <ligand>
        <name>Zn(2+)</name>
        <dbReference type="ChEBI" id="CHEBI:29105"/>
    </ligand>
</feature>